<sequence length="315" mass="35038">MSLYKLDSLLEDAARRSRDVASSGPPPLKEVWGALDGYIWSCLQKRRGLVLPNFCRLGWEGIRCRERSCMYFQLLDSFCRTFGVSNARSKSVPLEVDLSHMEDFNFSKAAIRFSRKLTKDQVHSGLRLLVHQLGDVLGQGRSVSLDFSFGKLLSREREVRFVFFNPSELPSSFVAPTAAAPGERLGGEIPTVLLGGDAFDATLSPPPPTTLPRKRPVVRAHGAAGGGRKKSVRRGKLKFPSEILTFEVCGEAARKPHSLAPEPPAPVSLVVETSEDNCWQSFPEVSTPRTESRTQRCYDELLQREMTSLEQRASE</sequence>
<dbReference type="Proteomes" id="UP000654075">
    <property type="component" value="Unassembled WGS sequence"/>
</dbReference>
<protein>
    <recommendedName>
        <fullName evidence="1">CCDC81 HU domain-containing protein</fullName>
    </recommendedName>
</protein>
<dbReference type="GO" id="GO:0005815">
    <property type="term" value="C:microtubule organizing center"/>
    <property type="evidence" value="ECO:0007669"/>
    <property type="project" value="TreeGrafter"/>
</dbReference>
<feature type="non-terminal residue" evidence="2">
    <location>
        <position position="315"/>
    </location>
</feature>
<dbReference type="EMBL" id="CAJNNV010024561">
    <property type="protein sequence ID" value="CAE8610177.1"/>
    <property type="molecule type" value="Genomic_DNA"/>
</dbReference>
<evidence type="ECO:0000313" key="2">
    <source>
        <dbReference type="EMBL" id="CAE8610177.1"/>
    </source>
</evidence>
<organism evidence="2 3">
    <name type="scientific">Polarella glacialis</name>
    <name type="common">Dinoflagellate</name>
    <dbReference type="NCBI Taxonomy" id="89957"/>
    <lineage>
        <taxon>Eukaryota</taxon>
        <taxon>Sar</taxon>
        <taxon>Alveolata</taxon>
        <taxon>Dinophyceae</taxon>
        <taxon>Suessiales</taxon>
        <taxon>Suessiaceae</taxon>
        <taxon>Polarella</taxon>
    </lineage>
</organism>
<comment type="caution">
    <text evidence="2">The sequence shown here is derived from an EMBL/GenBank/DDBJ whole genome shotgun (WGS) entry which is preliminary data.</text>
</comment>
<accession>A0A813F6U2</accession>
<evidence type="ECO:0000259" key="1">
    <source>
        <dbReference type="Pfam" id="PF18289"/>
    </source>
</evidence>
<proteinExistence type="predicted"/>
<dbReference type="OrthoDB" id="552140at2759"/>
<dbReference type="Pfam" id="PF18289">
    <property type="entry name" value="HU-CCDC81_euk_2"/>
    <property type="match status" value="1"/>
</dbReference>
<dbReference type="PANTHER" id="PTHR14362">
    <property type="entry name" value="COILED-COIL DOMAIN-CONTAINING PROTEIN 81"/>
    <property type="match status" value="1"/>
</dbReference>
<keyword evidence="3" id="KW-1185">Reference proteome</keyword>
<dbReference type="InterPro" id="IPR026295">
    <property type="entry name" value="CCD81"/>
</dbReference>
<reference evidence="2" key="1">
    <citation type="submission" date="2021-02" db="EMBL/GenBank/DDBJ databases">
        <authorList>
            <person name="Dougan E. K."/>
            <person name="Rhodes N."/>
            <person name="Thang M."/>
            <person name="Chan C."/>
        </authorList>
    </citation>
    <scope>NUCLEOTIDE SEQUENCE</scope>
</reference>
<gene>
    <name evidence="2" type="ORF">PGLA1383_LOCUS28004</name>
</gene>
<dbReference type="PANTHER" id="PTHR14362:SF2">
    <property type="entry name" value="COILED-COIL DOMAIN-CONTAINING PROTEIN 81"/>
    <property type="match status" value="1"/>
</dbReference>
<dbReference type="AlphaFoldDB" id="A0A813F6U2"/>
<name>A0A813F6U2_POLGL</name>
<evidence type="ECO:0000313" key="3">
    <source>
        <dbReference type="Proteomes" id="UP000654075"/>
    </source>
</evidence>
<feature type="domain" description="CCDC81 HU" evidence="1">
    <location>
        <begin position="102"/>
        <end position="164"/>
    </location>
</feature>
<dbReference type="InterPro" id="IPR040673">
    <property type="entry name" value="CCDC81_HU_dom_2"/>
</dbReference>